<evidence type="ECO:0000313" key="2">
    <source>
        <dbReference type="Proteomes" id="UP000001694"/>
    </source>
</evidence>
<reference evidence="1" key="1">
    <citation type="submission" date="2008-03" db="EMBL/GenBank/DDBJ databases">
        <title>Complete sequence of Thermoproteus neutrophilus V24Sta.</title>
        <authorList>
            <consortium name="US DOE Joint Genome Institute"/>
            <person name="Copeland A."/>
            <person name="Lucas S."/>
            <person name="Lapidus A."/>
            <person name="Glavina del Rio T."/>
            <person name="Dalin E."/>
            <person name="Tice H."/>
            <person name="Bruce D."/>
            <person name="Goodwin L."/>
            <person name="Pitluck S."/>
            <person name="Sims D."/>
            <person name="Brettin T."/>
            <person name="Detter J.C."/>
            <person name="Han C."/>
            <person name="Kuske C.R."/>
            <person name="Schmutz J."/>
            <person name="Larimer F."/>
            <person name="Land M."/>
            <person name="Hauser L."/>
            <person name="Kyrpides N."/>
            <person name="Mikhailova N."/>
            <person name="Biddle J.F."/>
            <person name="Zhang Z."/>
            <person name="Fitz-Gibbon S.T."/>
            <person name="Lowe T.M."/>
            <person name="Saltikov C."/>
            <person name="House C.H."/>
            <person name="Richardson P."/>
        </authorList>
    </citation>
    <scope>NUCLEOTIDE SEQUENCE [LARGE SCALE GENOMIC DNA]</scope>
    <source>
        <strain evidence="1">V24Sta</strain>
    </source>
</reference>
<sequence length="117" mass="13653">MEDRLIYSGLRSCYAVNEGMYVEGGRIDVGKAAAHLYLHMRDLERGYTYDHRCRRVEMTPELFEARSRYLVKLCREQGGLDCGEVEKLVNHVLKNFELPPWALDLAMKKIVKISRLF</sequence>
<dbReference type="EMBL" id="CP001014">
    <property type="protein sequence ID" value="ACB40350.1"/>
    <property type="molecule type" value="Genomic_DNA"/>
</dbReference>
<dbReference type="eggNOG" id="arCOG04146">
    <property type="taxonomic scope" value="Archaea"/>
</dbReference>
<dbReference type="AlphaFoldDB" id="B1Y9C1"/>
<protein>
    <submittedName>
        <fullName evidence="1">Uncharacterized protein</fullName>
    </submittedName>
</protein>
<dbReference type="RefSeq" id="WP_012350769.1">
    <property type="nucleotide sequence ID" value="NC_010525.1"/>
</dbReference>
<evidence type="ECO:0000313" key="1">
    <source>
        <dbReference type="EMBL" id="ACB40350.1"/>
    </source>
</evidence>
<proteinExistence type="predicted"/>
<organism evidence="1 2">
    <name type="scientific">Pyrobaculum neutrophilum (strain DSM 2338 / JCM 9278 / NBRC 100436 / V24Sta)</name>
    <name type="common">Thermoproteus neutrophilus</name>
    <dbReference type="NCBI Taxonomy" id="444157"/>
    <lineage>
        <taxon>Archaea</taxon>
        <taxon>Thermoproteota</taxon>
        <taxon>Thermoprotei</taxon>
        <taxon>Thermoproteales</taxon>
        <taxon>Thermoproteaceae</taxon>
        <taxon>Pyrobaculum</taxon>
    </lineage>
</organism>
<gene>
    <name evidence="1" type="ordered locus">Tneu_1425</name>
</gene>
<dbReference type="Proteomes" id="UP000001694">
    <property type="component" value="Chromosome"/>
</dbReference>
<name>B1Y9C1_PYRNV</name>
<dbReference type="STRING" id="444157.Tneu_1425"/>
<dbReference type="OrthoDB" id="25082at2157"/>
<accession>B1Y9C1</accession>
<dbReference type="KEGG" id="tne:Tneu_1425"/>
<keyword evidence="2" id="KW-1185">Reference proteome</keyword>
<dbReference type="HOGENOM" id="CLU_2079504_0_0_2"/>
<dbReference type="GeneID" id="6164360"/>